<sequence length="217" mass="24843">MIKPFIRNHDYNFIKKQAAFLKQTLRTAVDPKVLESVRYSTESNIMGRFPLADAHQQQLLKGISGLDTADEFDRYLGQLQPYVVEFPTVTAKQIQKLFPKNKKLKIPDLSAVSHRHTTYLSWLDISTNKMFLVHEMNGLIMGVEGRFIPSNKKSYCFLCNRHEELVFFSAVATKRPAKSSPDYYKAIGNYLCMNSMECNKNVTDLSALEKFMEAVTG</sequence>
<evidence type="ECO:0000259" key="1">
    <source>
        <dbReference type="Pfam" id="PF07299"/>
    </source>
</evidence>
<dbReference type="InterPro" id="IPR038344">
    <property type="entry name" value="EF-G_N_sf"/>
</dbReference>
<feature type="domain" description="Elongation factor G-binding protein N-terminal" evidence="1">
    <location>
        <begin position="5"/>
        <end position="87"/>
    </location>
</feature>
<keyword evidence="3" id="KW-1185">Reference proteome</keyword>
<reference evidence="2" key="2">
    <citation type="submission" date="2020-09" db="EMBL/GenBank/DDBJ databases">
        <authorList>
            <person name="Sun Q."/>
            <person name="Zhou Y."/>
        </authorList>
    </citation>
    <scope>NUCLEOTIDE SEQUENCE</scope>
    <source>
        <strain evidence="2">CGMCC 1.15178</strain>
    </source>
</reference>
<dbReference type="GO" id="GO:0003746">
    <property type="term" value="F:translation elongation factor activity"/>
    <property type="evidence" value="ECO:0007669"/>
    <property type="project" value="UniProtKB-KW"/>
</dbReference>
<keyword evidence="2" id="KW-0648">Protein biosynthesis</keyword>
<dbReference type="AlphaFoldDB" id="A0A917DPS8"/>
<reference evidence="2" key="1">
    <citation type="journal article" date="2014" name="Int. J. Syst. Evol. Microbiol.">
        <title>Complete genome sequence of Corynebacterium casei LMG S-19264T (=DSM 44701T), isolated from a smear-ripened cheese.</title>
        <authorList>
            <consortium name="US DOE Joint Genome Institute (JGI-PGF)"/>
            <person name="Walter F."/>
            <person name="Albersmeier A."/>
            <person name="Kalinowski J."/>
            <person name="Ruckert C."/>
        </authorList>
    </citation>
    <scope>NUCLEOTIDE SEQUENCE</scope>
    <source>
        <strain evidence="2">CGMCC 1.15178</strain>
    </source>
</reference>
<comment type="caution">
    <text evidence="2">The sequence shown here is derived from an EMBL/GenBank/DDBJ whole genome shotgun (WGS) entry which is preliminary data.</text>
</comment>
<dbReference type="Proteomes" id="UP000612456">
    <property type="component" value="Unassembled WGS sequence"/>
</dbReference>
<dbReference type="InterPro" id="IPR010841">
    <property type="entry name" value="EF-G-binding_N"/>
</dbReference>
<evidence type="ECO:0000313" key="3">
    <source>
        <dbReference type="Proteomes" id="UP000612456"/>
    </source>
</evidence>
<dbReference type="Pfam" id="PF07299">
    <property type="entry name" value="EF-G-binding_N"/>
    <property type="match status" value="1"/>
</dbReference>
<dbReference type="EMBL" id="BMHP01000001">
    <property type="protein sequence ID" value="GGD58403.1"/>
    <property type="molecule type" value="Genomic_DNA"/>
</dbReference>
<organism evidence="2 3">
    <name type="scientific">Paenibacillus nasutitermitis</name>
    <dbReference type="NCBI Taxonomy" id="1652958"/>
    <lineage>
        <taxon>Bacteria</taxon>
        <taxon>Bacillati</taxon>
        <taxon>Bacillota</taxon>
        <taxon>Bacilli</taxon>
        <taxon>Bacillales</taxon>
        <taxon>Paenibacillaceae</taxon>
        <taxon>Paenibacillus</taxon>
    </lineage>
</organism>
<dbReference type="RefSeq" id="WP_188990608.1">
    <property type="nucleotide sequence ID" value="NZ_BMHP01000001.1"/>
</dbReference>
<proteinExistence type="predicted"/>
<gene>
    <name evidence="2" type="ORF">GCM10010911_15240</name>
</gene>
<dbReference type="CDD" id="cd16342">
    <property type="entry name" value="FusC_FusB"/>
    <property type="match status" value="1"/>
</dbReference>
<keyword evidence="2" id="KW-0251">Elongation factor</keyword>
<evidence type="ECO:0000313" key="2">
    <source>
        <dbReference type="EMBL" id="GGD58403.1"/>
    </source>
</evidence>
<name>A0A917DPS8_9BACL</name>
<dbReference type="Gene3D" id="1.20.1280.250">
    <property type="match status" value="1"/>
</dbReference>
<accession>A0A917DPS8</accession>
<protein>
    <submittedName>
        <fullName evidence="2">Elongation factor G-binding protein</fullName>
    </submittedName>
</protein>